<dbReference type="GO" id="GO:0009236">
    <property type="term" value="P:cobalamin biosynthetic process"/>
    <property type="evidence" value="ECO:0007669"/>
    <property type="project" value="InterPro"/>
</dbReference>
<reference evidence="3 4" key="1">
    <citation type="submission" date="2017-09" db="EMBL/GenBank/DDBJ databases">
        <title>High-quality draft genome sequence of Butyrivibrio fibrisolvens INBov1, isolated from cow rumen.</title>
        <authorList>
            <person name="Rodriguez Hernaez J."/>
            <person name="Rivarola M."/>
            <person name="Paniego N."/>
            <person name="Cravero S."/>
            <person name="Ceron Cucchi M."/>
            <person name="Martinez M.C."/>
        </authorList>
    </citation>
    <scope>NUCLEOTIDE SEQUENCE [LARGE SCALE GENOMIC DNA]</scope>
    <source>
        <strain evidence="3 4">INBov1</strain>
    </source>
</reference>
<evidence type="ECO:0000259" key="2">
    <source>
        <dbReference type="Pfam" id="PF11760"/>
    </source>
</evidence>
<dbReference type="RefSeq" id="WP_110072733.1">
    <property type="nucleotide sequence ID" value="NZ_CM009896.1"/>
</dbReference>
<evidence type="ECO:0000259" key="1">
    <source>
        <dbReference type="Pfam" id="PF01890"/>
    </source>
</evidence>
<dbReference type="InterPro" id="IPR036518">
    <property type="entry name" value="CobE/GbiG_C_sf"/>
</dbReference>
<feature type="domain" description="Cobalamin synthesis G N-terminal" evidence="2">
    <location>
        <begin position="70"/>
        <end position="147"/>
    </location>
</feature>
<name>A0A317FZJ9_BUTFI</name>
<dbReference type="SUPFAM" id="SSF159664">
    <property type="entry name" value="CobE/GbiG C-terminal domain-like"/>
    <property type="match status" value="1"/>
</dbReference>
<accession>A0A317FZJ9</accession>
<dbReference type="InterPro" id="IPR002750">
    <property type="entry name" value="CobE/GbiG_C"/>
</dbReference>
<sequence length="330" mass="36447">MYTANTGIYRFICFTDAGRELMERLCSSIEHQSEPKECPVKEYSSEFNEHSVKEYSSESKNSSLSDWTFDNFSKGNILVFIGAIGIAVRAVAPFIKDKTTDPAVIVIDEKGRFVIPVLSGHLGGAVDAARYLAGIIGAVPVLTTATDVRDEFAIDVFSSSNDMAIGDMHKAKKFTARILAGSDAQFTVTPYVKKDGGMYLIPKMLVVGMGCRRGKSFDKLYVFLKEILDINNYDIRSVKALVSVDKKKDEEGLIKLSEYLNIPFVTFSPEVLMEQVGDFDHSDMVMKTIGADNVCERAVKAYGCRQLALKKTTRDGMTIALGLTDVDIVF</sequence>
<protein>
    <recommendedName>
        <fullName evidence="5">Cobalamin biosynthesis protein CbiG</fullName>
    </recommendedName>
</protein>
<gene>
    <name evidence="3" type="ORF">CPT75_08440</name>
</gene>
<feature type="domain" description="CobE/GbiG C-terminal" evidence="1">
    <location>
        <begin position="205"/>
        <end position="321"/>
    </location>
</feature>
<dbReference type="InterPro" id="IPR038029">
    <property type="entry name" value="GbiG_N_sf"/>
</dbReference>
<dbReference type="Gene3D" id="3.30.420.180">
    <property type="entry name" value="CobE/GbiG C-terminal domain"/>
    <property type="match status" value="1"/>
</dbReference>
<dbReference type="InterPro" id="IPR052553">
    <property type="entry name" value="CbiG_hydrolase"/>
</dbReference>
<dbReference type="Pfam" id="PF01890">
    <property type="entry name" value="CbiG_C"/>
    <property type="match status" value="1"/>
</dbReference>
<dbReference type="PANTHER" id="PTHR37477:SF1">
    <property type="entry name" value="COBALT-PRECORRIN-5A HYDROLASE"/>
    <property type="match status" value="1"/>
</dbReference>
<dbReference type="Proteomes" id="UP000245488">
    <property type="component" value="Chromosome"/>
</dbReference>
<dbReference type="InterPro" id="IPR021744">
    <property type="entry name" value="CbiG_N"/>
</dbReference>
<dbReference type="Gene3D" id="3.40.50.11220">
    <property type="match status" value="1"/>
</dbReference>
<evidence type="ECO:0000313" key="4">
    <source>
        <dbReference type="Proteomes" id="UP000245488"/>
    </source>
</evidence>
<dbReference type="PANTHER" id="PTHR37477">
    <property type="entry name" value="COBALT-PRECORRIN-5A HYDROLASE"/>
    <property type="match status" value="1"/>
</dbReference>
<proteinExistence type="predicted"/>
<organism evidence="3 4">
    <name type="scientific">Butyrivibrio fibrisolvens</name>
    <dbReference type="NCBI Taxonomy" id="831"/>
    <lineage>
        <taxon>Bacteria</taxon>
        <taxon>Bacillati</taxon>
        <taxon>Bacillota</taxon>
        <taxon>Clostridia</taxon>
        <taxon>Lachnospirales</taxon>
        <taxon>Lachnospiraceae</taxon>
        <taxon>Butyrivibrio</taxon>
    </lineage>
</organism>
<evidence type="ECO:0008006" key="5">
    <source>
        <dbReference type="Google" id="ProtNLM"/>
    </source>
</evidence>
<comment type="caution">
    <text evidence="3">The sequence shown here is derived from an EMBL/GenBank/DDBJ whole genome shotgun (WGS) entry which is preliminary data.</text>
</comment>
<dbReference type="Pfam" id="PF11760">
    <property type="entry name" value="CbiG_N"/>
    <property type="match status" value="1"/>
</dbReference>
<dbReference type="SUPFAM" id="SSF159672">
    <property type="entry name" value="CbiG N-terminal domain-like"/>
    <property type="match status" value="1"/>
</dbReference>
<dbReference type="AlphaFoldDB" id="A0A317FZJ9"/>
<keyword evidence="4" id="KW-1185">Reference proteome</keyword>
<dbReference type="EMBL" id="NXNG01000001">
    <property type="protein sequence ID" value="PWT27128.1"/>
    <property type="molecule type" value="Genomic_DNA"/>
</dbReference>
<evidence type="ECO:0000313" key="3">
    <source>
        <dbReference type="EMBL" id="PWT27128.1"/>
    </source>
</evidence>